<feature type="transmembrane region" description="Helical" evidence="7">
    <location>
        <begin position="242"/>
        <end position="264"/>
    </location>
</feature>
<feature type="transmembrane region" description="Helical" evidence="7">
    <location>
        <begin position="321"/>
        <end position="347"/>
    </location>
</feature>
<dbReference type="InterPro" id="IPR003838">
    <property type="entry name" value="ABC3_permease_C"/>
</dbReference>
<dbReference type="Pfam" id="PF02687">
    <property type="entry name" value="FtsX"/>
    <property type="match status" value="1"/>
</dbReference>
<evidence type="ECO:0000256" key="4">
    <source>
        <dbReference type="ARBA" id="ARBA00022692"/>
    </source>
</evidence>
<dbReference type="InterPro" id="IPR051125">
    <property type="entry name" value="ABC-4/HrtB_transporter"/>
</dbReference>
<dbReference type="PANTHER" id="PTHR43738:SF1">
    <property type="entry name" value="HEMIN TRANSPORT SYSTEM PERMEASE PROTEIN HRTB-RELATED"/>
    <property type="match status" value="1"/>
</dbReference>
<evidence type="ECO:0000259" key="8">
    <source>
        <dbReference type="Pfam" id="PF02687"/>
    </source>
</evidence>
<keyword evidence="5 7" id="KW-1133">Transmembrane helix</keyword>
<dbReference type="EMBL" id="CP012117">
    <property type="protein sequence ID" value="ANP28368.1"/>
    <property type="molecule type" value="Genomic_DNA"/>
</dbReference>
<accession>A0A1B0ZKF8</accession>
<organism evidence="9 10">
    <name type="scientific">Dermabacter vaginalis</name>
    <dbReference type="NCBI Taxonomy" id="1630135"/>
    <lineage>
        <taxon>Bacteria</taxon>
        <taxon>Bacillati</taxon>
        <taxon>Actinomycetota</taxon>
        <taxon>Actinomycetes</taxon>
        <taxon>Micrococcales</taxon>
        <taxon>Dermabacteraceae</taxon>
        <taxon>Dermabacter</taxon>
    </lineage>
</organism>
<evidence type="ECO:0000313" key="9">
    <source>
        <dbReference type="EMBL" id="ANP28368.1"/>
    </source>
</evidence>
<evidence type="ECO:0000313" key="10">
    <source>
        <dbReference type="Proteomes" id="UP000092596"/>
    </source>
</evidence>
<sequence length="364" mass="38208">MFLAIRDLRFAKGRFGLIVAVVSLMTFLVTFLAGLTGGLAMQNISAMLSLNPDKVVLSVDEGEQEEFSNSEITKEQFDAWAAKAGDNAVTPLGISSALLDTGEKTESVVLMAEPTGTDERVPEAGKLVLGETTAESLGVQAGDTVDVAGERLAVDRVIKDEFHSHRPVAFASLDTWHDFLERTHQPGGYATAILVGAEGADASSALTDDDITTLDRDQSTTTKSLLPSLLAIGSFRSEIGSLAMMIALLVLISTLVIGVFFLVWSMQRQRDIAVLKAIGARTGWLAGDSLWQALIVLGIGSLIGVGLTAGLGVLAANAMPFVMNALTLVGVPILMLLAGLVGSLVSVRTITKVDPTKALQASAA</sequence>
<evidence type="ECO:0000256" key="3">
    <source>
        <dbReference type="ARBA" id="ARBA00022475"/>
    </source>
</evidence>
<dbReference type="Proteomes" id="UP000092596">
    <property type="component" value="Chromosome"/>
</dbReference>
<keyword evidence="3" id="KW-1003">Cell membrane</keyword>
<feature type="transmembrane region" description="Helical" evidence="7">
    <location>
        <begin position="290"/>
        <end position="315"/>
    </location>
</feature>
<evidence type="ECO:0000256" key="5">
    <source>
        <dbReference type="ARBA" id="ARBA00022989"/>
    </source>
</evidence>
<evidence type="ECO:0000256" key="1">
    <source>
        <dbReference type="ARBA" id="ARBA00004651"/>
    </source>
</evidence>
<dbReference type="STRING" id="1630135.DAD186_18180"/>
<gene>
    <name evidence="9" type="ORF">DAD186_18180</name>
</gene>
<keyword evidence="4 7" id="KW-0812">Transmembrane</keyword>
<feature type="domain" description="ABC3 transporter permease C-terminal" evidence="8">
    <location>
        <begin position="244"/>
        <end position="355"/>
    </location>
</feature>
<reference evidence="9 10" key="1">
    <citation type="submission" date="2015-06" db="EMBL/GenBank/DDBJ databases">
        <title>Investigation of pathophysiology for high-risk pregnancy and development of treatment modality based on it.</title>
        <authorList>
            <person name="Kim B.-C."/>
            <person name="Lim S."/>
        </authorList>
    </citation>
    <scope>NUCLEOTIDE SEQUENCE [LARGE SCALE GENOMIC DNA]</scope>
    <source>
        <strain evidence="9 10">AD1-86</strain>
    </source>
</reference>
<name>A0A1B0ZKF8_9MICO</name>
<evidence type="ECO:0000256" key="6">
    <source>
        <dbReference type="ARBA" id="ARBA00023136"/>
    </source>
</evidence>
<keyword evidence="6 7" id="KW-0472">Membrane</keyword>
<comment type="subcellular location">
    <subcellularLocation>
        <location evidence="1">Cell membrane</location>
        <topology evidence="1">Multi-pass membrane protein</topology>
    </subcellularLocation>
</comment>
<evidence type="ECO:0000256" key="2">
    <source>
        <dbReference type="ARBA" id="ARBA00022448"/>
    </source>
</evidence>
<dbReference type="PANTHER" id="PTHR43738">
    <property type="entry name" value="ABC TRANSPORTER, MEMBRANE PROTEIN"/>
    <property type="match status" value="1"/>
</dbReference>
<feature type="transmembrane region" description="Helical" evidence="7">
    <location>
        <begin position="15"/>
        <end position="41"/>
    </location>
</feature>
<proteinExistence type="predicted"/>
<keyword evidence="2" id="KW-0813">Transport</keyword>
<protein>
    <recommendedName>
        <fullName evidence="8">ABC3 transporter permease C-terminal domain-containing protein</fullName>
    </recommendedName>
</protein>
<dbReference type="AlphaFoldDB" id="A0A1B0ZKF8"/>
<dbReference type="RefSeq" id="WP_065248367.1">
    <property type="nucleotide sequence ID" value="NZ_CP012117.1"/>
</dbReference>
<dbReference type="GO" id="GO:0005886">
    <property type="term" value="C:plasma membrane"/>
    <property type="evidence" value="ECO:0007669"/>
    <property type="project" value="UniProtKB-SubCell"/>
</dbReference>
<dbReference type="KEGG" id="dva:DAD186_18180"/>
<evidence type="ECO:0000256" key="7">
    <source>
        <dbReference type="SAM" id="Phobius"/>
    </source>
</evidence>